<dbReference type="EMBL" id="LS974621">
    <property type="protein sequence ID" value="CAG7877003.1"/>
    <property type="molecule type" value="Genomic_DNA"/>
</dbReference>
<feature type="non-terminal residue" evidence="2">
    <location>
        <position position="1"/>
    </location>
</feature>
<evidence type="ECO:0000313" key="2">
    <source>
        <dbReference type="EMBL" id="VDC72066.1"/>
    </source>
</evidence>
<accession>A0A3P5YWC0</accession>
<dbReference type="AlphaFoldDB" id="A0A3P5YWC0"/>
<organism evidence="2">
    <name type="scientific">Brassica campestris</name>
    <name type="common">Field mustard</name>
    <dbReference type="NCBI Taxonomy" id="3711"/>
    <lineage>
        <taxon>Eukaryota</taxon>
        <taxon>Viridiplantae</taxon>
        <taxon>Streptophyta</taxon>
        <taxon>Embryophyta</taxon>
        <taxon>Tracheophyta</taxon>
        <taxon>Spermatophyta</taxon>
        <taxon>Magnoliopsida</taxon>
        <taxon>eudicotyledons</taxon>
        <taxon>Gunneridae</taxon>
        <taxon>Pentapetalae</taxon>
        <taxon>rosids</taxon>
        <taxon>malvids</taxon>
        <taxon>Brassicales</taxon>
        <taxon>Brassicaceae</taxon>
        <taxon>Brassiceae</taxon>
        <taxon>Brassica</taxon>
    </lineage>
</organism>
<sequence length="62" mass="6938">MGEILSFGLIIGCKVEDLLTLHVQWVLATLALLVMLEYVRPLLKRSGVKETEDGIRQASTRL</sequence>
<dbReference type="Proteomes" id="UP000694005">
    <property type="component" value="Chromosome A05"/>
</dbReference>
<dbReference type="EMBL" id="LR031570">
    <property type="protein sequence ID" value="VDC72066.1"/>
    <property type="molecule type" value="Genomic_DNA"/>
</dbReference>
<feature type="non-terminal residue" evidence="2">
    <location>
        <position position="62"/>
    </location>
</feature>
<evidence type="ECO:0000313" key="1">
    <source>
        <dbReference type="EMBL" id="CAG7877003.1"/>
    </source>
</evidence>
<reference evidence="2" key="1">
    <citation type="submission" date="2018-11" db="EMBL/GenBank/DDBJ databases">
        <authorList>
            <consortium name="Genoscope - CEA"/>
            <person name="William W."/>
        </authorList>
    </citation>
    <scope>NUCLEOTIDE SEQUENCE</scope>
</reference>
<dbReference type="Gramene" id="A05p35240.2_BraZ1">
    <property type="protein sequence ID" value="A05p35240.2_BraZ1.CDS"/>
    <property type="gene ID" value="A05g35240.2_BraZ1"/>
</dbReference>
<proteinExistence type="predicted"/>
<name>A0A3P5YWC0_BRACM</name>
<gene>
    <name evidence="2" type="ORF">BRAA05T21780Z</name>
    <name evidence="1" type="ORF">BRAPAZ1V2_A05P35240.2</name>
</gene>
<protein>
    <submittedName>
        <fullName evidence="1">Uncharacterized protein</fullName>
    </submittedName>
</protein>